<dbReference type="Proteomes" id="UP000605568">
    <property type="component" value="Unassembled WGS sequence"/>
</dbReference>
<accession>A0ABQ3N0K0</accession>
<keyword evidence="1" id="KW-1133">Transmembrane helix</keyword>
<evidence type="ECO:0000313" key="3">
    <source>
        <dbReference type="Proteomes" id="UP000605568"/>
    </source>
</evidence>
<comment type="caution">
    <text evidence="2">The sequence shown here is derived from an EMBL/GenBank/DDBJ whole genome shotgun (WGS) entry which is preliminary data.</text>
</comment>
<feature type="transmembrane region" description="Helical" evidence="1">
    <location>
        <begin position="12"/>
        <end position="30"/>
    </location>
</feature>
<evidence type="ECO:0000313" key="2">
    <source>
        <dbReference type="EMBL" id="GHH57174.1"/>
    </source>
</evidence>
<gene>
    <name evidence="2" type="ORF">GCM10017774_76340</name>
</gene>
<keyword evidence="1" id="KW-0472">Membrane</keyword>
<proteinExistence type="predicted"/>
<dbReference type="RefSeq" id="WP_191304262.1">
    <property type="nucleotide sequence ID" value="NZ_BNAR01000017.1"/>
</dbReference>
<evidence type="ECO:0000256" key="1">
    <source>
        <dbReference type="SAM" id="Phobius"/>
    </source>
</evidence>
<organism evidence="2 3">
    <name type="scientific">Lentzea cavernae</name>
    <dbReference type="NCBI Taxonomy" id="2020703"/>
    <lineage>
        <taxon>Bacteria</taxon>
        <taxon>Bacillati</taxon>
        <taxon>Actinomycetota</taxon>
        <taxon>Actinomycetes</taxon>
        <taxon>Pseudonocardiales</taxon>
        <taxon>Pseudonocardiaceae</taxon>
        <taxon>Lentzea</taxon>
    </lineage>
</organism>
<reference evidence="3" key="1">
    <citation type="journal article" date="2019" name="Int. J. Syst. Evol. Microbiol.">
        <title>The Global Catalogue of Microorganisms (GCM) 10K type strain sequencing project: providing services to taxonomists for standard genome sequencing and annotation.</title>
        <authorList>
            <consortium name="The Broad Institute Genomics Platform"/>
            <consortium name="The Broad Institute Genome Sequencing Center for Infectious Disease"/>
            <person name="Wu L."/>
            <person name="Ma J."/>
        </authorList>
    </citation>
    <scope>NUCLEOTIDE SEQUENCE [LARGE SCALE GENOMIC DNA]</scope>
    <source>
        <strain evidence="3">CGMCC 4.7367</strain>
    </source>
</reference>
<sequence length="125" mass="13845">MRARLRNIRFWLLALPMGWIVMVFVAVAFWPEPGAASPDELASEVTTALRAHDFHKLEPLLAVGGEDVAKSTADHFQSASVERGAYRDGAVVVEYTHAGTRAEFRLPVETRDGRYVINPVLTPRG</sequence>
<keyword evidence="1" id="KW-0812">Transmembrane</keyword>
<dbReference type="EMBL" id="BNAR01000017">
    <property type="protein sequence ID" value="GHH57174.1"/>
    <property type="molecule type" value="Genomic_DNA"/>
</dbReference>
<protein>
    <submittedName>
        <fullName evidence="2">Uncharacterized protein</fullName>
    </submittedName>
</protein>
<keyword evidence="3" id="KW-1185">Reference proteome</keyword>
<name>A0ABQ3N0K0_9PSEU</name>